<keyword evidence="10" id="KW-0969">Cilium</keyword>
<dbReference type="Proteomes" id="UP000323594">
    <property type="component" value="Chromosome"/>
</dbReference>
<comment type="subcellular location">
    <subcellularLocation>
        <location evidence="1 9">Cell membrane</location>
        <topology evidence="1">Multi-pass membrane protein</topology>
    </subcellularLocation>
    <subcellularLocation>
        <location evidence="9">Bacterial flagellum basal body</location>
    </subcellularLocation>
</comment>
<evidence type="ECO:0000256" key="6">
    <source>
        <dbReference type="ARBA" id="ARBA00022989"/>
    </source>
</evidence>
<dbReference type="PRINTS" id="PR00952">
    <property type="entry name" value="TYPE3IMQPROT"/>
</dbReference>
<keyword evidence="10" id="KW-0966">Cell projection</keyword>
<keyword evidence="10" id="KW-0282">Flagellum</keyword>
<dbReference type="Pfam" id="PF01313">
    <property type="entry name" value="Bac_export_3"/>
    <property type="match status" value="1"/>
</dbReference>
<evidence type="ECO:0000256" key="3">
    <source>
        <dbReference type="ARBA" id="ARBA00021718"/>
    </source>
</evidence>
<evidence type="ECO:0000313" key="10">
    <source>
        <dbReference type="EMBL" id="CEM63329.1"/>
    </source>
</evidence>
<dbReference type="AlphaFoldDB" id="A0A0B7GXC4"/>
<keyword evidence="12" id="KW-1185">Reference proteome</keyword>
<dbReference type="GeneID" id="57754527"/>
<dbReference type="EMBL" id="CDNC01000050">
    <property type="protein sequence ID" value="CEM63329.1"/>
    <property type="molecule type" value="Genomic_DNA"/>
</dbReference>
<dbReference type="GO" id="GO:0009306">
    <property type="term" value="P:protein secretion"/>
    <property type="evidence" value="ECO:0007669"/>
    <property type="project" value="InterPro"/>
</dbReference>
<reference evidence="11 13" key="3">
    <citation type="submission" date="2019-08" db="EMBL/GenBank/DDBJ databases">
        <authorList>
            <person name="Kuhnert P."/>
        </authorList>
    </citation>
    <scope>NUCLEOTIDE SEQUENCE [LARGE SCALE GENOMIC DNA]</scope>
    <source>
        <strain evidence="11 13">B36.5</strain>
    </source>
</reference>
<protein>
    <recommendedName>
        <fullName evidence="3 9">Flagellar biosynthetic protein FliQ</fullName>
    </recommendedName>
</protein>
<keyword evidence="7 9" id="KW-0472">Membrane</keyword>
<accession>A0A0B7GXC4</accession>
<evidence type="ECO:0000256" key="1">
    <source>
        <dbReference type="ARBA" id="ARBA00004651"/>
    </source>
</evidence>
<dbReference type="InterPro" id="IPR006305">
    <property type="entry name" value="FliQ"/>
</dbReference>
<keyword evidence="8 9" id="KW-0975">Bacterial flagellum</keyword>
<dbReference type="GO" id="GO:0044780">
    <property type="term" value="P:bacterial-type flagellum assembly"/>
    <property type="evidence" value="ECO:0007669"/>
    <property type="project" value="InterPro"/>
</dbReference>
<dbReference type="NCBIfam" id="TIGR01402">
    <property type="entry name" value="fliQ"/>
    <property type="match status" value="1"/>
</dbReference>
<keyword evidence="4 9" id="KW-1003">Cell membrane</keyword>
<organism evidence="10 12">
    <name type="scientific">Treponema phagedenis</name>
    <dbReference type="NCBI Taxonomy" id="162"/>
    <lineage>
        <taxon>Bacteria</taxon>
        <taxon>Pseudomonadati</taxon>
        <taxon>Spirochaetota</taxon>
        <taxon>Spirochaetia</taxon>
        <taxon>Spirochaetales</taxon>
        <taxon>Treponemataceae</taxon>
        <taxon>Treponema</taxon>
    </lineage>
</organism>
<evidence type="ECO:0000256" key="9">
    <source>
        <dbReference type="RuleBase" id="RU364090"/>
    </source>
</evidence>
<evidence type="ECO:0000313" key="11">
    <source>
        <dbReference type="EMBL" id="QEJ99313.1"/>
    </source>
</evidence>
<feature type="transmembrane region" description="Helical" evidence="9">
    <location>
        <begin position="51"/>
        <end position="73"/>
    </location>
</feature>
<dbReference type="PANTHER" id="PTHR34040:SF2">
    <property type="entry name" value="FLAGELLAR BIOSYNTHETIC PROTEIN FLIQ"/>
    <property type="match status" value="1"/>
</dbReference>
<dbReference type="PANTHER" id="PTHR34040">
    <property type="entry name" value="FLAGELLAR BIOSYNTHETIC PROTEIN FLIQ"/>
    <property type="match status" value="1"/>
</dbReference>
<dbReference type="RefSeq" id="WP_002700950.1">
    <property type="nucleotide sequence ID" value="NZ_CDNC01000050.1"/>
</dbReference>
<sequence length="89" mass="9836">MTQGTVITLMREGIFQVVILITPILLAALIVGLIVAIFQATTSIQEQTLTFVPKILTILGMIALLGGWMLAILQNYTIRLFEIIPQLVR</sequence>
<keyword evidence="6 9" id="KW-1133">Transmembrane helix</keyword>
<evidence type="ECO:0000256" key="4">
    <source>
        <dbReference type="ARBA" id="ARBA00022475"/>
    </source>
</evidence>
<evidence type="ECO:0000256" key="8">
    <source>
        <dbReference type="ARBA" id="ARBA00023143"/>
    </source>
</evidence>
<gene>
    <name evidence="9 10" type="primary">fliQ</name>
    <name evidence="11" type="ORF">FUT82_15830</name>
    <name evidence="10" type="ORF">TPHV1_80082</name>
</gene>
<comment type="similarity">
    <text evidence="2 9">Belongs to the FliQ/MopD/SpaQ family.</text>
</comment>
<evidence type="ECO:0000313" key="13">
    <source>
        <dbReference type="Proteomes" id="UP000323594"/>
    </source>
</evidence>
<evidence type="ECO:0000256" key="2">
    <source>
        <dbReference type="ARBA" id="ARBA00006156"/>
    </source>
</evidence>
<dbReference type="Proteomes" id="UP000042527">
    <property type="component" value="Unassembled WGS sequence"/>
</dbReference>
<dbReference type="PIRSF" id="PIRSF004669">
    <property type="entry name" value="FliQ"/>
    <property type="match status" value="1"/>
</dbReference>
<keyword evidence="5 9" id="KW-0812">Transmembrane</keyword>
<dbReference type="EMBL" id="CP042817">
    <property type="protein sequence ID" value="QEJ99313.1"/>
    <property type="molecule type" value="Genomic_DNA"/>
</dbReference>
<reference evidence="12" key="2">
    <citation type="submission" date="2015-01" db="EMBL/GenBank/DDBJ databases">
        <authorList>
            <person name="Manzoor Shahid"/>
            <person name="Zubair Saima"/>
        </authorList>
    </citation>
    <scope>NUCLEOTIDE SEQUENCE [LARGE SCALE GENOMIC DNA]</scope>
    <source>
        <strain evidence="12">V1</strain>
    </source>
</reference>
<comment type="function">
    <text evidence="9">Role in flagellar biosynthesis.</text>
</comment>
<reference evidence="10" key="1">
    <citation type="submission" date="2015-01" db="EMBL/GenBank/DDBJ databases">
        <authorList>
            <person name="Xiang T."/>
            <person name="Song Y."/>
            <person name="Huang L."/>
            <person name="Wang B."/>
            <person name="Wu P."/>
        </authorList>
    </citation>
    <scope>NUCLEOTIDE SEQUENCE [LARGE SCALE GENOMIC DNA]</scope>
    <source>
        <strain evidence="10">V1</strain>
    </source>
</reference>
<name>A0A0B7GXC4_TREPH</name>
<proteinExistence type="inferred from homology"/>
<evidence type="ECO:0000256" key="5">
    <source>
        <dbReference type="ARBA" id="ARBA00022692"/>
    </source>
</evidence>
<dbReference type="GO" id="GO:0005886">
    <property type="term" value="C:plasma membrane"/>
    <property type="evidence" value="ECO:0007669"/>
    <property type="project" value="UniProtKB-SubCell"/>
</dbReference>
<dbReference type="GO" id="GO:0009425">
    <property type="term" value="C:bacterial-type flagellum basal body"/>
    <property type="evidence" value="ECO:0007669"/>
    <property type="project" value="UniProtKB-SubCell"/>
</dbReference>
<dbReference type="InterPro" id="IPR002191">
    <property type="entry name" value="Bac_export_3"/>
</dbReference>
<evidence type="ECO:0000313" key="12">
    <source>
        <dbReference type="Proteomes" id="UP000042527"/>
    </source>
</evidence>
<evidence type="ECO:0000256" key="7">
    <source>
        <dbReference type="ARBA" id="ARBA00023136"/>
    </source>
</evidence>
<dbReference type="OrthoDB" id="9806440at2"/>
<feature type="transmembrane region" description="Helical" evidence="9">
    <location>
        <begin position="17"/>
        <end position="39"/>
    </location>
</feature>